<keyword evidence="4" id="KW-0249">Electron transport</keyword>
<evidence type="ECO:0000259" key="9">
    <source>
        <dbReference type="PROSITE" id="PS51007"/>
    </source>
</evidence>
<dbReference type="GO" id="GO:0020037">
    <property type="term" value="F:heme binding"/>
    <property type="evidence" value="ECO:0007669"/>
    <property type="project" value="InterPro"/>
</dbReference>
<evidence type="ECO:0000256" key="2">
    <source>
        <dbReference type="ARBA" id="ARBA00022617"/>
    </source>
</evidence>
<dbReference type="Proteomes" id="UP000036102">
    <property type="component" value="Unassembled WGS sequence"/>
</dbReference>
<dbReference type="AlphaFoldDB" id="A0A0J7M5G7"/>
<keyword evidence="2 6" id="KW-0349">Heme</keyword>
<gene>
    <name evidence="10" type="ORF">Msub_12384</name>
</gene>
<protein>
    <submittedName>
        <fullName evidence="10">Cytochrome c</fullName>
    </submittedName>
</protein>
<dbReference type="SUPFAM" id="SSF46626">
    <property type="entry name" value="Cytochrome c"/>
    <property type="match status" value="1"/>
</dbReference>
<feature type="transmembrane region" description="Helical" evidence="8">
    <location>
        <begin position="25"/>
        <end position="44"/>
    </location>
</feature>
<dbReference type="EMBL" id="LFBU01000001">
    <property type="protein sequence ID" value="KMQ76175.1"/>
    <property type="molecule type" value="Genomic_DNA"/>
</dbReference>
<proteinExistence type="predicted"/>
<dbReference type="InterPro" id="IPR009056">
    <property type="entry name" value="Cyt_c-like_dom"/>
</dbReference>
<dbReference type="PROSITE" id="PS51007">
    <property type="entry name" value="CYTC"/>
    <property type="match status" value="1"/>
</dbReference>
<dbReference type="Gene3D" id="1.10.760.10">
    <property type="entry name" value="Cytochrome c-like domain"/>
    <property type="match status" value="1"/>
</dbReference>
<keyword evidence="3 6" id="KW-0479">Metal-binding</keyword>
<keyword evidence="1" id="KW-0813">Transport</keyword>
<evidence type="ECO:0000256" key="1">
    <source>
        <dbReference type="ARBA" id="ARBA00022448"/>
    </source>
</evidence>
<keyword evidence="8" id="KW-0812">Transmembrane</keyword>
<feature type="region of interest" description="Disordered" evidence="7">
    <location>
        <begin position="172"/>
        <end position="198"/>
    </location>
</feature>
<evidence type="ECO:0000313" key="10">
    <source>
        <dbReference type="EMBL" id="KMQ76175.1"/>
    </source>
</evidence>
<sequence length="198" mass="21320">MTTNNEHARQRENPEPEEGLRKTPIIVLLWIAILIVWGVGYYAYNIGKPLLGGDSRSAPAPRTSIEGDGTESGINGKTVFNAQCAACHQANGQGIPGTFPPLAGSEWVVATRDIPIAIVHDGLQGQIDVKGQTYDGMMPAFKGTLSNEEIAAVLSYVRQEWGNQAEPITGKQVGEHQARVGERGPWSAGELKETYQAP</sequence>
<dbReference type="InterPro" id="IPR036909">
    <property type="entry name" value="Cyt_c-like_dom_sf"/>
</dbReference>
<dbReference type="GO" id="GO:0009055">
    <property type="term" value="F:electron transfer activity"/>
    <property type="evidence" value="ECO:0007669"/>
    <property type="project" value="InterPro"/>
</dbReference>
<reference evidence="10 11" key="1">
    <citation type="submission" date="2015-06" db="EMBL/GenBank/DDBJ databases">
        <title>Marinobacter subterrani, a genetically tractable neutrophilic iron-oxidizing strain isolated from the Soudan Iron Mine.</title>
        <authorList>
            <person name="Bonis B.M."/>
            <person name="Gralnick J.A."/>
        </authorList>
    </citation>
    <scope>NUCLEOTIDE SEQUENCE [LARGE SCALE GENOMIC DNA]</scope>
    <source>
        <strain evidence="10 11">JG233</strain>
    </source>
</reference>
<dbReference type="PANTHER" id="PTHR35008">
    <property type="entry name" value="BLL4482 PROTEIN-RELATED"/>
    <property type="match status" value="1"/>
</dbReference>
<evidence type="ECO:0000256" key="7">
    <source>
        <dbReference type="SAM" id="MobiDB-lite"/>
    </source>
</evidence>
<dbReference type="InterPro" id="IPR051459">
    <property type="entry name" value="Cytochrome_c-type_DH"/>
</dbReference>
<feature type="compositionally biased region" description="Basic and acidic residues" evidence="7">
    <location>
        <begin position="173"/>
        <end position="182"/>
    </location>
</feature>
<dbReference type="Pfam" id="PF00034">
    <property type="entry name" value="Cytochrom_C"/>
    <property type="match status" value="1"/>
</dbReference>
<comment type="caution">
    <text evidence="10">The sequence shown here is derived from an EMBL/GenBank/DDBJ whole genome shotgun (WGS) entry which is preliminary data.</text>
</comment>
<dbReference type="InterPro" id="IPR008168">
    <property type="entry name" value="Cyt_C_IC"/>
</dbReference>
<name>A0A0J7M5G7_9GAMM</name>
<keyword evidence="5 6" id="KW-0408">Iron</keyword>
<evidence type="ECO:0000256" key="4">
    <source>
        <dbReference type="ARBA" id="ARBA00022982"/>
    </source>
</evidence>
<keyword evidence="8" id="KW-1133">Transmembrane helix</keyword>
<dbReference type="RefSeq" id="WP_053077955.1">
    <property type="nucleotide sequence ID" value="NZ_LFBU01000001.1"/>
</dbReference>
<evidence type="ECO:0000313" key="11">
    <source>
        <dbReference type="Proteomes" id="UP000036102"/>
    </source>
</evidence>
<evidence type="ECO:0000256" key="6">
    <source>
        <dbReference type="PROSITE-ProRule" id="PRU00433"/>
    </source>
</evidence>
<evidence type="ECO:0000256" key="8">
    <source>
        <dbReference type="SAM" id="Phobius"/>
    </source>
</evidence>
<dbReference type="GO" id="GO:0005506">
    <property type="term" value="F:iron ion binding"/>
    <property type="evidence" value="ECO:0007669"/>
    <property type="project" value="InterPro"/>
</dbReference>
<organism evidence="10 11">
    <name type="scientific">Marinobacter subterrani</name>
    <dbReference type="NCBI Taxonomy" id="1658765"/>
    <lineage>
        <taxon>Bacteria</taxon>
        <taxon>Pseudomonadati</taxon>
        <taxon>Pseudomonadota</taxon>
        <taxon>Gammaproteobacteria</taxon>
        <taxon>Pseudomonadales</taxon>
        <taxon>Marinobacteraceae</taxon>
        <taxon>Marinobacter</taxon>
    </lineage>
</organism>
<dbReference type="OrthoDB" id="9757546at2"/>
<keyword evidence="8" id="KW-0472">Membrane</keyword>
<dbReference type="PRINTS" id="PR00605">
    <property type="entry name" value="CYTCHROMECIC"/>
</dbReference>
<evidence type="ECO:0000256" key="5">
    <source>
        <dbReference type="ARBA" id="ARBA00023004"/>
    </source>
</evidence>
<feature type="domain" description="Cytochrome c" evidence="9">
    <location>
        <begin position="71"/>
        <end position="161"/>
    </location>
</feature>
<dbReference type="PANTHER" id="PTHR35008:SF8">
    <property type="entry name" value="ALCOHOL DEHYDROGENASE CYTOCHROME C SUBUNIT"/>
    <property type="match status" value="1"/>
</dbReference>
<dbReference type="PATRIC" id="fig|1658765.3.peg.2403"/>
<dbReference type="STRING" id="1658765.Msub_12384"/>
<accession>A0A0J7M5G7</accession>
<keyword evidence="11" id="KW-1185">Reference proteome</keyword>
<evidence type="ECO:0000256" key="3">
    <source>
        <dbReference type="ARBA" id="ARBA00022723"/>
    </source>
</evidence>